<dbReference type="Proteomes" id="UP000317036">
    <property type="component" value="Unassembled WGS sequence"/>
</dbReference>
<reference evidence="9 10" key="1">
    <citation type="submission" date="2019-07" db="EMBL/GenBank/DDBJ databases">
        <authorList>
            <person name="Kim J."/>
        </authorList>
    </citation>
    <scope>NUCLEOTIDE SEQUENCE [LARGE SCALE GENOMIC DNA]</scope>
    <source>
        <strain evidence="9 10">JC52</strain>
    </source>
</reference>
<comment type="subcellular location">
    <subcellularLocation>
        <location evidence="1">Cell membrane</location>
        <topology evidence="1">Multi-pass membrane protein</topology>
    </subcellularLocation>
</comment>
<dbReference type="EMBL" id="VNJI01000024">
    <property type="protein sequence ID" value="TVY08330.1"/>
    <property type="molecule type" value="Genomic_DNA"/>
</dbReference>
<dbReference type="GO" id="GO:0022857">
    <property type="term" value="F:transmembrane transporter activity"/>
    <property type="evidence" value="ECO:0007669"/>
    <property type="project" value="InterPro"/>
</dbReference>
<dbReference type="SUPFAM" id="SSF103473">
    <property type="entry name" value="MFS general substrate transporter"/>
    <property type="match status" value="1"/>
</dbReference>
<keyword evidence="5 7" id="KW-1133">Transmembrane helix</keyword>
<feature type="domain" description="Major facilitator superfamily (MFS) profile" evidence="8">
    <location>
        <begin position="28"/>
        <end position="405"/>
    </location>
</feature>
<dbReference type="PANTHER" id="PTHR43124">
    <property type="entry name" value="PURINE EFFLUX PUMP PBUE"/>
    <property type="match status" value="1"/>
</dbReference>
<feature type="transmembrane region" description="Helical" evidence="7">
    <location>
        <begin position="127"/>
        <end position="144"/>
    </location>
</feature>
<feature type="transmembrane region" description="Helical" evidence="7">
    <location>
        <begin position="94"/>
        <end position="121"/>
    </location>
</feature>
<evidence type="ECO:0000256" key="5">
    <source>
        <dbReference type="ARBA" id="ARBA00022989"/>
    </source>
</evidence>
<evidence type="ECO:0000256" key="4">
    <source>
        <dbReference type="ARBA" id="ARBA00022692"/>
    </source>
</evidence>
<dbReference type="InterPro" id="IPR011701">
    <property type="entry name" value="MFS"/>
</dbReference>
<organism evidence="9 10">
    <name type="scientific">Paenibacillus cremeus</name>
    <dbReference type="NCBI Taxonomy" id="2163881"/>
    <lineage>
        <taxon>Bacteria</taxon>
        <taxon>Bacillati</taxon>
        <taxon>Bacillota</taxon>
        <taxon>Bacilli</taxon>
        <taxon>Bacillales</taxon>
        <taxon>Paenibacillaceae</taxon>
        <taxon>Paenibacillus</taxon>
    </lineage>
</organism>
<dbReference type="PROSITE" id="PS50850">
    <property type="entry name" value="MFS"/>
    <property type="match status" value="1"/>
</dbReference>
<feature type="transmembrane region" description="Helical" evidence="7">
    <location>
        <begin position="180"/>
        <end position="202"/>
    </location>
</feature>
<dbReference type="InterPro" id="IPR050189">
    <property type="entry name" value="MFS_Efflux_Transporters"/>
</dbReference>
<evidence type="ECO:0000313" key="9">
    <source>
        <dbReference type="EMBL" id="TVY08330.1"/>
    </source>
</evidence>
<name>A0A559K875_9BACL</name>
<dbReference type="OrthoDB" id="9816041at2"/>
<feature type="transmembrane region" description="Helical" evidence="7">
    <location>
        <begin position="383"/>
        <end position="403"/>
    </location>
</feature>
<feature type="transmembrane region" description="Helical" evidence="7">
    <location>
        <begin position="320"/>
        <end position="343"/>
    </location>
</feature>
<evidence type="ECO:0000256" key="1">
    <source>
        <dbReference type="ARBA" id="ARBA00004651"/>
    </source>
</evidence>
<feature type="transmembrane region" description="Helical" evidence="7">
    <location>
        <begin position="156"/>
        <end position="174"/>
    </location>
</feature>
<protein>
    <submittedName>
        <fullName evidence="9">MFS transporter</fullName>
    </submittedName>
</protein>
<feature type="transmembrane region" description="Helical" evidence="7">
    <location>
        <begin position="61"/>
        <end position="82"/>
    </location>
</feature>
<sequence>MRYAWGGDRGMTIINRLHVDRDMNPRVALYLVSSSSLLSGFAQFSYNPILPQVQQELQTSLYWVNMTVTVFTVAMAMMQLVFGVIADRKGRRSVLLVGMCVFVLASFGAAIAHSVMTLILYRMLQGVGAAAIPVVTAAVIGDLFEGDQRTKAMGNYQLIMALSPAIGPLIGGIIGASFGYWGIFLFIAMAGLLMLSANFVWLKESKSTNQKSQGSPVKRFKAVLQERKSTAVMLIGGAQAFSSSIVMVFIPNIFHDHFALSPAITGLSFFLMSLSFMISVKMAEFLEQRWGIAKSFIFGCWMNVVSLILFSLLVASSPSIAIMLFCFYGVTYALAMPPAITILTGLFPEDRATAVAVYNVCRNIGMALGPLAGAMFYMTNSTFVLFGATALIYGVSVGFSSVTPDNVKRLQVRQ</sequence>
<evidence type="ECO:0000259" key="8">
    <source>
        <dbReference type="PROSITE" id="PS50850"/>
    </source>
</evidence>
<dbReference type="Gene3D" id="1.20.1720.10">
    <property type="entry name" value="Multidrug resistance protein D"/>
    <property type="match status" value="1"/>
</dbReference>
<evidence type="ECO:0000256" key="7">
    <source>
        <dbReference type="SAM" id="Phobius"/>
    </source>
</evidence>
<evidence type="ECO:0000313" key="10">
    <source>
        <dbReference type="Proteomes" id="UP000317036"/>
    </source>
</evidence>
<accession>A0A559K875</accession>
<comment type="caution">
    <text evidence="9">The sequence shown here is derived from an EMBL/GenBank/DDBJ whole genome shotgun (WGS) entry which is preliminary data.</text>
</comment>
<keyword evidence="4 7" id="KW-0812">Transmembrane</keyword>
<evidence type="ECO:0000256" key="6">
    <source>
        <dbReference type="ARBA" id="ARBA00023136"/>
    </source>
</evidence>
<dbReference type="InterPro" id="IPR020846">
    <property type="entry name" value="MFS_dom"/>
</dbReference>
<feature type="transmembrane region" description="Helical" evidence="7">
    <location>
        <begin position="260"/>
        <end position="280"/>
    </location>
</feature>
<feature type="transmembrane region" description="Helical" evidence="7">
    <location>
        <begin position="292"/>
        <end position="314"/>
    </location>
</feature>
<gene>
    <name evidence="9" type="ORF">FPZ49_18940</name>
</gene>
<keyword evidence="10" id="KW-1185">Reference proteome</keyword>
<dbReference type="GO" id="GO:0005886">
    <property type="term" value="C:plasma membrane"/>
    <property type="evidence" value="ECO:0007669"/>
    <property type="project" value="UniProtKB-SubCell"/>
</dbReference>
<dbReference type="PANTHER" id="PTHR43124:SF3">
    <property type="entry name" value="CHLORAMPHENICOL EFFLUX PUMP RV0191"/>
    <property type="match status" value="1"/>
</dbReference>
<dbReference type="AlphaFoldDB" id="A0A559K875"/>
<keyword evidence="3" id="KW-1003">Cell membrane</keyword>
<feature type="transmembrane region" description="Helical" evidence="7">
    <location>
        <begin position="27"/>
        <end position="46"/>
    </location>
</feature>
<feature type="transmembrane region" description="Helical" evidence="7">
    <location>
        <begin position="231"/>
        <end position="254"/>
    </location>
</feature>
<dbReference type="Pfam" id="PF07690">
    <property type="entry name" value="MFS_1"/>
    <property type="match status" value="2"/>
</dbReference>
<feature type="transmembrane region" description="Helical" evidence="7">
    <location>
        <begin position="355"/>
        <end position="377"/>
    </location>
</feature>
<evidence type="ECO:0000256" key="3">
    <source>
        <dbReference type="ARBA" id="ARBA00022475"/>
    </source>
</evidence>
<keyword evidence="6 7" id="KW-0472">Membrane</keyword>
<dbReference type="InterPro" id="IPR036259">
    <property type="entry name" value="MFS_trans_sf"/>
</dbReference>
<keyword evidence="2" id="KW-0813">Transport</keyword>
<evidence type="ECO:0000256" key="2">
    <source>
        <dbReference type="ARBA" id="ARBA00022448"/>
    </source>
</evidence>
<proteinExistence type="predicted"/>